<feature type="transmembrane region" description="Helical" evidence="1">
    <location>
        <begin position="28"/>
        <end position="48"/>
    </location>
</feature>
<keyword evidence="1" id="KW-0472">Membrane</keyword>
<feature type="transmembrane region" description="Helical" evidence="1">
    <location>
        <begin position="103"/>
        <end position="123"/>
    </location>
</feature>
<name>A0ABN1TEB5_9ACTN</name>
<evidence type="ECO:0000256" key="1">
    <source>
        <dbReference type="SAM" id="Phobius"/>
    </source>
</evidence>
<comment type="caution">
    <text evidence="2">The sequence shown here is derived from an EMBL/GenBank/DDBJ whole genome shotgun (WGS) entry which is preliminary data.</text>
</comment>
<evidence type="ECO:0008006" key="4">
    <source>
        <dbReference type="Google" id="ProtNLM"/>
    </source>
</evidence>
<evidence type="ECO:0000313" key="2">
    <source>
        <dbReference type="EMBL" id="GAA1078840.1"/>
    </source>
</evidence>
<organism evidence="2 3">
    <name type="scientific">Kitasatospora arboriphila</name>
    <dbReference type="NCBI Taxonomy" id="258052"/>
    <lineage>
        <taxon>Bacteria</taxon>
        <taxon>Bacillati</taxon>
        <taxon>Actinomycetota</taxon>
        <taxon>Actinomycetes</taxon>
        <taxon>Kitasatosporales</taxon>
        <taxon>Streptomycetaceae</taxon>
        <taxon>Kitasatospora</taxon>
    </lineage>
</organism>
<proteinExistence type="predicted"/>
<keyword evidence="3" id="KW-1185">Reference proteome</keyword>
<gene>
    <name evidence="2" type="ORF">GCM10009663_21150</name>
</gene>
<reference evidence="2 3" key="1">
    <citation type="journal article" date="2019" name="Int. J. Syst. Evol. Microbiol.">
        <title>The Global Catalogue of Microorganisms (GCM) 10K type strain sequencing project: providing services to taxonomists for standard genome sequencing and annotation.</title>
        <authorList>
            <consortium name="The Broad Institute Genomics Platform"/>
            <consortium name="The Broad Institute Genome Sequencing Center for Infectious Disease"/>
            <person name="Wu L."/>
            <person name="Ma J."/>
        </authorList>
    </citation>
    <scope>NUCLEOTIDE SEQUENCE [LARGE SCALE GENOMIC DNA]</scope>
    <source>
        <strain evidence="2 3">JCM 13002</strain>
    </source>
</reference>
<keyword evidence="1" id="KW-0812">Transmembrane</keyword>
<sequence length="161" mass="17175">MSSLAALANVLVALAVVALVVTRQMKARLIETGGRFWLVPLVLAVVALRDPALIDRDHRVAAVAVLAGSLLTVLAMGCVWGWTVRLWQEADGTVWAKGTRATVAAWVGMIVLRIGWYALGGALHVHQSTAVLLLSLGVLLLVRGAVLKLRVAQTFDRPAVL</sequence>
<evidence type="ECO:0000313" key="3">
    <source>
        <dbReference type="Proteomes" id="UP001499987"/>
    </source>
</evidence>
<accession>A0ABN1TEB5</accession>
<feature type="transmembrane region" description="Helical" evidence="1">
    <location>
        <begin position="60"/>
        <end position="83"/>
    </location>
</feature>
<protein>
    <recommendedName>
        <fullName evidence="4">DUF1453 family protein</fullName>
    </recommendedName>
</protein>
<dbReference type="EMBL" id="BAAALD010000014">
    <property type="protein sequence ID" value="GAA1078840.1"/>
    <property type="molecule type" value="Genomic_DNA"/>
</dbReference>
<dbReference type="Proteomes" id="UP001499987">
    <property type="component" value="Unassembled WGS sequence"/>
</dbReference>
<feature type="transmembrane region" description="Helical" evidence="1">
    <location>
        <begin position="130"/>
        <end position="151"/>
    </location>
</feature>
<keyword evidence="1" id="KW-1133">Transmembrane helix</keyword>
<dbReference type="RefSeq" id="WP_344623260.1">
    <property type="nucleotide sequence ID" value="NZ_BAAALD010000014.1"/>
</dbReference>